<keyword evidence="3 7" id="KW-0808">Transferase</keyword>
<dbReference type="Proteomes" id="UP001235344">
    <property type="component" value="Chromosome"/>
</dbReference>
<organism evidence="10 11">
    <name type="scientific">Halomonas alkalicola</name>
    <dbReference type="NCBI Taxonomy" id="1930622"/>
    <lineage>
        <taxon>Bacteria</taxon>
        <taxon>Pseudomonadati</taxon>
        <taxon>Pseudomonadota</taxon>
        <taxon>Gammaproteobacteria</taxon>
        <taxon>Oceanospirillales</taxon>
        <taxon>Halomonadaceae</taxon>
        <taxon>Halomonas</taxon>
    </lineage>
</organism>
<dbReference type="PANTHER" id="PTHR21499:SF59">
    <property type="entry name" value="ASPARTOKINASE"/>
    <property type="match status" value="1"/>
</dbReference>
<comment type="similarity">
    <text evidence="2 7">Belongs to the aspartokinase family.</text>
</comment>
<keyword evidence="11" id="KW-1185">Reference proteome</keyword>
<name>A0ABY9H0T5_9GAMM</name>
<keyword evidence="5 7" id="KW-0418">Kinase</keyword>
<proteinExistence type="inferred from homology"/>
<dbReference type="InterPro" id="IPR001341">
    <property type="entry name" value="Asp_kinase"/>
</dbReference>
<feature type="domain" description="Aspartate/glutamate/uridylate kinase" evidence="9">
    <location>
        <begin position="7"/>
        <end position="283"/>
    </location>
</feature>
<evidence type="ECO:0000256" key="4">
    <source>
        <dbReference type="ARBA" id="ARBA00022741"/>
    </source>
</evidence>
<comment type="pathway">
    <text evidence="1 8">Amino-acid biosynthesis; L-lysine biosynthesis via DAP pathway; (S)-tetrahydrodipicolinate from L-aspartate: step 1/4.</text>
</comment>
<comment type="catalytic activity">
    <reaction evidence="7">
        <text>L-aspartate + ATP = 4-phospho-L-aspartate + ADP</text>
        <dbReference type="Rhea" id="RHEA:23776"/>
        <dbReference type="ChEBI" id="CHEBI:29991"/>
        <dbReference type="ChEBI" id="CHEBI:30616"/>
        <dbReference type="ChEBI" id="CHEBI:57535"/>
        <dbReference type="ChEBI" id="CHEBI:456216"/>
        <dbReference type="EC" id="2.7.2.4"/>
    </reaction>
</comment>
<dbReference type="NCBIfam" id="TIGR00657">
    <property type="entry name" value="asp_kinases"/>
    <property type="match status" value="1"/>
</dbReference>
<dbReference type="InterPro" id="IPR042199">
    <property type="entry name" value="AsparK_Bifunc_asparK/hSer_DH"/>
</dbReference>
<dbReference type="Gene3D" id="3.40.1160.10">
    <property type="entry name" value="Acetylglutamate kinase-like"/>
    <property type="match status" value="1"/>
</dbReference>
<evidence type="ECO:0000313" key="10">
    <source>
        <dbReference type="EMBL" id="WLI72009.1"/>
    </source>
</evidence>
<dbReference type="GO" id="GO:0004072">
    <property type="term" value="F:aspartate kinase activity"/>
    <property type="evidence" value="ECO:0007669"/>
    <property type="project" value="UniProtKB-EC"/>
</dbReference>
<evidence type="ECO:0000259" key="9">
    <source>
        <dbReference type="Pfam" id="PF00696"/>
    </source>
</evidence>
<comment type="pathway">
    <text evidence="8">Amino-acid biosynthesis; L-methionine biosynthesis via de novo pathway; L-homoserine from L-aspartate: step 1/3.</text>
</comment>
<dbReference type="InterPro" id="IPR036393">
    <property type="entry name" value="AceGlu_kinase-like_sf"/>
</dbReference>
<evidence type="ECO:0000256" key="2">
    <source>
        <dbReference type="ARBA" id="ARBA00010122"/>
    </source>
</evidence>
<dbReference type="Pfam" id="PF00696">
    <property type="entry name" value="AA_kinase"/>
    <property type="match status" value="1"/>
</dbReference>
<reference evidence="10 11" key="1">
    <citation type="submission" date="2023-08" db="EMBL/GenBank/DDBJ databases">
        <title>Transcriptome Analysis of Halomonas alkalicola CICC 11012s to Identify the Genes Involved in Alkaline Tolerances.</title>
        <authorList>
            <person name="Zhai L."/>
        </authorList>
    </citation>
    <scope>NUCLEOTIDE SEQUENCE [LARGE SCALE GENOMIC DNA]</scope>
    <source>
        <strain evidence="10 11">CICC 11012s</strain>
    </source>
</reference>
<dbReference type="SUPFAM" id="SSF53633">
    <property type="entry name" value="Carbamate kinase-like"/>
    <property type="match status" value="1"/>
</dbReference>
<protein>
    <recommendedName>
        <fullName evidence="7">Aspartokinase</fullName>
        <ecNumber evidence="7">2.7.2.4</ecNumber>
    </recommendedName>
</protein>
<evidence type="ECO:0000256" key="1">
    <source>
        <dbReference type="ARBA" id="ARBA00004766"/>
    </source>
</evidence>
<evidence type="ECO:0000256" key="8">
    <source>
        <dbReference type="RuleBase" id="RU004249"/>
    </source>
</evidence>
<evidence type="ECO:0000256" key="5">
    <source>
        <dbReference type="ARBA" id="ARBA00022777"/>
    </source>
</evidence>
<evidence type="ECO:0000313" key="11">
    <source>
        <dbReference type="Proteomes" id="UP001235344"/>
    </source>
</evidence>
<dbReference type="Gene3D" id="1.20.120.1320">
    <property type="entry name" value="Aspartokinase, catalytic domain"/>
    <property type="match status" value="1"/>
</dbReference>
<dbReference type="InterPro" id="IPR001048">
    <property type="entry name" value="Asp/Glu/Uridylate_kinase"/>
</dbReference>
<gene>
    <name evidence="10" type="ORF">B6N23_09285</name>
</gene>
<keyword evidence="6" id="KW-0067">ATP-binding</keyword>
<dbReference type="RefSeq" id="WP_305498078.1">
    <property type="nucleotide sequence ID" value="NZ_CP131913.1"/>
</dbReference>
<dbReference type="PANTHER" id="PTHR21499">
    <property type="entry name" value="ASPARTATE KINASE"/>
    <property type="match status" value="1"/>
</dbReference>
<keyword evidence="4" id="KW-0547">Nucleotide-binding</keyword>
<comment type="pathway">
    <text evidence="8">Amino-acid biosynthesis; L-threonine biosynthesis; L-threonine from L-aspartate: step 1/5.</text>
</comment>
<dbReference type="EMBL" id="CP131913">
    <property type="protein sequence ID" value="WLI72009.1"/>
    <property type="molecule type" value="Genomic_DNA"/>
</dbReference>
<keyword evidence="8" id="KW-0028">Amino-acid biosynthesis</keyword>
<accession>A0ABY9H0T5</accession>
<evidence type="ECO:0000256" key="6">
    <source>
        <dbReference type="ARBA" id="ARBA00022840"/>
    </source>
</evidence>
<evidence type="ECO:0000256" key="7">
    <source>
        <dbReference type="RuleBase" id="RU003448"/>
    </source>
</evidence>
<evidence type="ECO:0000256" key="3">
    <source>
        <dbReference type="ARBA" id="ARBA00022679"/>
    </source>
</evidence>
<dbReference type="EC" id="2.7.2.4" evidence="7"/>
<sequence>MTQAARCRVYKFGGASIRDADAIRRLGSLLAEKAPRPRAMVVSAMGKTTNALEALLRAAREQDEAGYRHRLTAICEDHLGVAEALFGPGSSVADALEQRLAELDTAHAAHREAPYPFHYDQTVGMGELLSTTLVAAWLNAVGVATRWCDARALIVTDEHHQAAEIDWATTRERIASLAAECDEVLLTQGFIGATARGVMTTLGREGSDFSAAILAEALGADELTIWKDVPGLFNADPRRFANARQILSLSYAEALEQTWHGATVIHPRTLAPLQRAGIPLTVRSFLDPEAPPSTIGPEAGEGDRQPAFMLRDDQVLLDIAPRDGGFLDEALVAEVLARLAEADLHANLLDIEALRLRLVVDHRPERLDPLGNTLAERFALTRHDGLVLLTVRHPDEALMAALDAHRSRLVIRCNATTAQRLYPAAECPATWRIPD</sequence>